<evidence type="ECO:0000313" key="2">
    <source>
        <dbReference type="EMBL" id="KAJ7943923.1"/>
    </source>
</evidence>
<sequence>MCHVFLVTPYQILWIISFKQTTQISILVTRQSTMQISSLNFARRRDRLQNWLDYYQLKFERQPEKRPTVKGFMGFGGERVVAVDYYKYQIKEFDTSDCR</sequence>
<accession>A0AAD7KQ19</accession>
<name>A0AAD7KQ19_QUISA</name>
<organism evidence="2 3">
    <name type="scientific">Quillaja saponaria</name>
    <name type="common">Soap bark tree</name>
    <dbReference type="NCBI Taxonomy" id="32244"/>
    <lineage>
        <taxon>Eukaryota</taxon>
        <taxon>Viridiplantae</taxon>
        <taxon>Streptophyta</taxon>
        <taxon>Embryophyta</taxon>
        <taxon>Tracheophyta</taxon>
        <taxon>Spermatophyta</taxon>
        <taxon>Magnoliopsida</taxon>
        <taxon>eudicotyledons</taxon>
        <taxon>Gunneridae</taxon>
        <taxon>Pentapetalae</taxon>
        <taxon>rosids</taxon>
        <taxon>fabids</taxon>
        <taxon>Fabales</taxon>
        <taxon>Quillajaceae</taxon>
        <taxon>Quillaja</taxon>
    </lineage>
</organism>
<evidence type="ECO:0000259" key="1">
    <source>
        <dbReference type="Pfam" id="PF14703"/>
    </source>
</evidence>
<dbReference type="AlphaFoldDB" id="A0AAD7KQ19"/>
<reference evidence="2" key="1">
    <citation type="journal article" date="2023" name="Science">
        <title>Elucidation of the pathway for biosynthesis of saponin adjuvants from the soapbark tree.</title>
        <authorList>
            <person name="Reed J."/>
            <person name="Orme A."/>
            <person name="El-Demerdash A."/>
            <person name="Owen C."/>
            <person name="Martin L.B.B."/>
            <person name="Misra R.C."/>
            <person name="Kikuchi S."/>
            <person name="Rejzek M."/>
            <person name="Martin A.C."/>
            <person name="Harkess A."/>
            <person name="Leebens-Mack J."/>
            <person name="Louveau T."/>
            <person name="Stephenson M.J."/>
            <person name="Osbourn A."/>
        </authorList>
    </citation>
    <scope>NUCLEOTIDE SEQUENCE</scope>
    <source>
        <strain evidence="2">S10</strain>
    </source>
</reference>
<protein>
    <submittedName>
        <fullName evidence="2">Calcium permeable stress-gated cation channel 1</fullName>
    </submittedName>
</protein>
<gene>
    <name evidence="2" type="ORF">O6P43_033403</name>
</gene>
<dbReference type="Proteomes" id="UP001163823">
    <property type="component" value="Chromosome 14"/>
</dbReference>
<dbReference type="KEGG" id="qsa:O6P43_033403"/>
<keyword evidence="3" id="KW-1185">Reference proteome</keyword>
<dbReference type="Pfam" id="PF14703">
    <property type="entry name" value="PHM7_cyt"/>
    <property type="match status" value="1"/>
</dbReference>
<dbReference type="InterPro" id="IPR027815">
    <property type="entry name" value="CSC1/OSCA1-like_cyt"/>
</dbReference>
<evidence type="ECO:0000313" key="3">
    <source>
        <dbReference type="Proteomes" id="UP001163823"/>
    </source>
</evidence>
<comment type="caution">
    <text evidence="2">The sequence shown here is derived from an EMBL/GenBank/DDBJ whole genome shotgun (WGS) entry which is preliminary data.</text>
</comment>
<feature type="domain" description="CSC1/OSCA1-like cytosolic" evidence="1">
    <location>
        <begin position="41"/>
        <end position="94"/>
    </location>
</feature>
<proteinExistence type="predicted"/>
<dbReference type="EMBL" id="JARAOO010000014">
    <property type="protein sequence ID" value="KAJ7943923.1"/>
    <property type="molecule type" value="Genomic_DNA"/>
</dbReference>